<dbReference type="GO" id="GO:0003723">
    <property type="term" value="F:RNA binding"/>
    <property type="evidence" value="ECO:0007669"/>
    <property type="project" value="UniProtKB-KW"/>
</dbReference>
<feature type="compositionally biased region" description="Polar residues" evidence="12">
    <location>
        <begin position="66"/>
        <end position="75"/>
    </location>
</feature>
<keyword evidence="17" id="KW-1185">Reference proteome</keyword>
<comment type="catalytic activity">
    <reaction evidence="11">
        <text>ATP + H2O = ADP + phosphate + H(+)</text>
        <dbReference type="Rhea" id="RHEA:13065"/>
        <dbReference type="ChEBI" id="CHEBI:15377"/>
        <dbReference type="ChEBI" id="CHEBI:15378"/>
        <dbReference type="ChEBI" id="CHEBI:30616"/>
        <dbReference type="ChEBI" id="CHEBI:43474"/>
        <dbReference type="ChEBI" id="CHEBI:456216"/>
        <dbReference type="EC" id="3.6.4.13"/>
    </reaction>
</comment>
<evidence type="ECO:0000256" key="9">
    <source>
        <dbReference type="ARBA" id="ARBA00022884"/>
    </source>
</evidence>
<dbReference type="CDD" id="cd18038">
    <property type="entry name" value="DEXXQc_Helz-like"/>
    <property type="match status" value="1"/>
</dbReference>
<comment type="similarity">
    <text evidence="2">Belongs to the DNA2/NAM7 helicase family. SDE3 subfamily.</text>
</comment>
<dbReference type="FunFam" id="3.40.50.300:FF:000608">
    <property type="entry name" value="Mov10 RISC complex RNA helicase"/>
    <property type="match status" value="1"/>
</dbReference>
<dbReference type="Pfam" id="PF13087">
    <property type="entry name" value="AAA_12"/>
    <property type="match status" value="1"/>
</dbReference>
<keyword evidence="10" id="KW-0943">RNA-mediated gene silencing</keyword>
<dbReference type="InterPro" id="IPR049080">
    <property type="entry name" value="MOV-10-like_beta-barrel"/>
</dbReference>
<dbReference type="GO" id="GO:0032574">
    <property type="term" value="F:5'-3' RNA helicase activity"/>
    <property type="evidence" value="ECO:0007669"/>
    <property type="project" value="InterPro"/>
</dbReference>
<dbReference type="Pfam" id="PF13086">
    <property type="entry name" value="AAA_11"/>
    <property type="match status" value="2"/>
</dbReference>
<dbReference type="PANTHER" id="PTHR45418">
    <property type="entry name" value="CANCER/TESTIS ANTIGEN 55"/>
    <property type="match status" value="1"/>
</dbReference>
<evidence type="ECO:0000256" key="4">
    <source>
        <dbReference type="ARBA" id="ARBA00022490"/>
    </source>
</evidence>
<dbReference type="InterPro" id="IPR026122">
    <property type="entry name" value="MOV-10/SDE3_DEXXQ/H-box"/>
</dbReference>
<keyword evidence="9" id="KW-0694">RNA-binding</keyword>
<keyword evidence="4" id="KW-0963">Cytoplasm</keyword>
<sequence length="1043" mass="116142">MVVCACGVSLKIHDMEAHLKGRRHKELLARENATSTGRKLSNGPVSGPPSKVPAPSTSRKDPAPTPSHNGSSPSPSWARPQRNRAQPRAPASSYRCEICQIRLDNLEGYLRHVESLQHRQTVTRASAPVGDKDAPPRGVFCIFCETNVPTHTFASHRQSPAHVEKERVAAMRAEVEEAASDKKGISISPPDGSVDFGVLEIDETLGSSVTQSVVMIISNTQSTGRVALTEIRLASSARKNSRGVSFSATLVGKSQSIEQSSTRSALVLFHPSYEGRYEDTVEFLFHDTRGDERFVITRRVTAIVGSEEDYDLLKPSAPYAKPIVRPLEPEELVIPGLRPPTWSDVRFRNPLPEYPPPKDLIDAAYGRNGWKEVKSRFLPRIFDVISHAKWFQVLLHIEEEKQRRNLDRYSQSGVELRPDYPRYSLKVKGLLEKRPSIIVGDTILAKRTDTDGPWFEGCVHAVRGDTISLRFGDEFNTYRGKIFDVRFKLNRMPLRRMHQALLAWGAAPRLTFPGPEHASYGLVDPMLVDAIQAQLVNRTIAQDKEQLCAIAAIVNQPRGSAPFIIFGPPGTGKTVTLVEAIRQLLADPDARILACAPSNLAADTIALRLKDIGPSQLFRMNALSRALNDLMNISPTLKPFCQINGNSVFAIPPIEDLLRFRVIVSTCVSGGIPHGVGLKRGHFTHIFVDEAGQASEPEVMIPIKSMAGDHTNVVLAGDIKQLGPIIHSTISPEFGLSRSYLERLMARNIYNLHERMGITVVKLLSQHRSHPSIIEFSNETFYDNELRPCGDHVITHSLLSSGVLVKKGFPVVFHGITGRDLREETSPSFFNIEEATVVKRYCEDLLDEHKSLKPEHIGIISPYHAQCVKITNILQKKYKDIKVGSVEEFQGQERRVIILSTVRSNLNFVKQDIRQTLGFVANKRRLNVAITRAQALLIIVGDPVVLSLDPTWRAFLNLIHKNGGCRGKEIDWDGNEAVDYDGGVAAYAQQRRTTAMKDMEEMIVRLRAHVAARTNDSVPFQEPDSDVESDGDAYEDTPWREYD</sequence>
<evidence type="ECO:0000256" key="2">
    <source>
        <dbReference type="ARBA" id="ARBA00005601"/>
    </source>
</evidence>
<evidence type="ECO:0000259" key="15">
    <source>
        <dbReference type="Pfam" id="PF21634"/>
    </source>
</evidence>
<protein>
    <recommendedName>
        <fullName evidence="3">RNA helicase</fullName>
        <ecNumber evidence="3">3.6.4.13</ecNumber>
    </recommendedName>
</protein>
<evidence type="ECO:0000256" key="1">
    <source>
        <dbReference type="ARBA" id="ARBA00004331"/>
    </source>
</evidence>
<dbReference type="GO" id="GO:0036464">
    <property type="term" value="C:cytoplasmic ribonucleoprotein granule"/>
    <property type="evidence" value="ECO:0007669"/>
    <property type="project" value="UniProtKB-SubCell"/>
</dbReference>
<proteinExistence type="inferred from homology"/>
<dbReference type="OrthoDB" id="6513042at2759"/>
<evidence type="ECO:0000256" key="3">
    <source>
        <dbReference type="ARBA" id="ARBA00012552"/>
    </source>
</evidence>
<feature type="region of interest" description="Disordered" evidence="12">
    <location>
        <begin position="1015"/>
        <end position="1043"/>
    </location>
</feature>
<dbReference type="GO" id="GO:0005524">
    <property type="term" value="F:ATP binding"/>
    <property type="evidence" value="ECO:0007669"/>
    <property type="project" value="UniProtKB-KW"/>
</dbReference>
<evidence type="ECO:0000256" key="8">
    <source>
        <dbReference type="ARBA" id="ARBA00022840"/>
    </source>
</evidence>
<dbReference type="Gene3D" id="3.40.50.300">
    <property type="entry name" value="P-loop containing nucleotide triphosphate hydrolases"/>
    <property type="match status" value="2"/>
</dbReference>
<feature type="domain" description="DNA2/NAM7 helicase helicase" evidence="13">
    <location>
        <begin position="543"/>
        <end position="612"/>
    </location>
</feature>
<feature type="compositionally biased region" description="Low complexity" evidence="12">
    <location>
        <begin position="78"/>
        <end position="91"/>
    </location>
</feature>
<dbReference type="InterPro" id="IPR041677">
    <property type="entry name" value="DNA2/NAM7_AAA_11"/>
</dbReference>
<dbReference type="InterPro" id="IPR047187">
    <property type="entry name" value="SF1_C_Upf1"/>
</dbReference>
<evidence type="ECO:0000313" key="17">
    <source>
        <dbReference type="Proteomes" id="UP000027265"/>
    </source>
</evidence>
<dbReference type="AlphaFoldDB" id="A0A067Q935"/>
<dbReference type="InParanoid" id="A0A067Q935"/>
<keyword evidence="7" id="KW-0347">Helicase</keyword>
<dbReference type="GO" id="GO:0016787">
    <property type="term" value="F:hydrolase activity"/>
    <property type="evidence" value="ECO:0007669"/>
    <property type="project" value="UniProtKB-KW"/>
</dbReference>
<dbReference type="SUPFAM" id="SSF52540">
    <property type="entry name" value="P-loop containing nucleoside triphosphate hydrolases"/>
    <property type="match status" value="1"/>
</dbReference>
<feature type="domain" description="DNA2/NAM7 helicase helicase" evidence="13">
    <location>
        <begin position="659"/>
        <end position="728"/>
    </location>
</feature>
<dbReference type="HOGENOM" id="CLU_001666_6_3_1"/>
<evidence type="ECO:0000256" key="5">
    <source>
        <dbReference type="ARBA" id="ARBA00022741"/>
    </source>
</evidence>
<dbReference type="STRING" id="933084.A0A067Q935"/>
<feature type="region of interest" description="Disordered" evidence="12">
    <location>
        <begin position="28"/>
        <end position="91"/>
    </location>
</feature>
<feature type="domain" description="Helicase MOV-10-like beta-barrel" evidence="15">
    <location>
        <begin position="421"/>
        <end position="487"/>
    </location>
</feature>
<evidence type="ECO:0000256" key="6">
    <source>
        <dbReference type="ARBA" id="ARBA00022801"/>
    </source>
</evidence>
<comment type="subcellular location">
    <subcellularLocation>
        <location evidence="1">Cytoplasm</location>
        <location evidence="1">Cytoplasmic ribonucleoprotein granule</location>
    </subcellularLocation>
</comment>
<keyword evidence="5" id="KW-0547">Nucleotide-binding</keyword>
<dbReference type="GO" id="GO:0031047">
    <property type="term" value="P:regulatory ncRNA-mediated gene silencing"/>
    <property type="evidence" value="ECO:0007669"/>
    <property type="project" value="UniProtKB-KW"/>
</dbReference>
<accession>A0A067Q935</accession>
<gene>
    <name evidence="16" type="ORF">JAAARDRAFT_593478</name>
</gene>
<evidence type="ECO:0000256" key="10">
    <source>
        <dbReference type="ARBA" id="ARBA00023158"/>
    </source>
</evidence>
<dbReference type="Proteomes" id="UP000027265">
    <property type="component" value="Unassembled WGS sequence"/>
</dbReference>
<keyword evidence="8" id="KW-0067">ATP-binding</keyword>
<evidence type="ECO:0000256" key="11">
    <source>
        <dbReference type="ARBA" id="ARBA00047984"/>
    </source>
</evidence>
<feature type="domain" description="DNA2/NAM7 helicase-like C-terminal" evidence="14">
    <location>
        <begin position="737"/>
        <end position="942"/>
    </location>
</feature>
<dbReference type="InterPro" id="IPR041679">
    <property type="entry name" value="DNA2/NAM7-like_C"/>
</dbReference>
<organism evidence="16 17">
    <name type="scientific">Jaapia argillacea MUCL 33604</name>
    <dbReference type="NCBI Taxonomy" id="933084"/>
    <lineage>
        <taxon>Eukaryota</taxon>
        <taxon>Fungi</taxon>
        <taxon>Dikarya</taxon>
        <taxon>Basidiomycota</taxon>
        <taxon>Agaricomycotina</taxon>
        <taxon>Agaricomycetes</taxon>
        <taxon>Agaricomycetidae</taxon>
        <taxon>Jaapiales</taxon>
        <taxon>Jaapiaceae</taxon>
        <taxon>Jaapia</taxon>
    </lineage>
</organism>
<evidence type="ECO:0000256" key="7">
    <source>
        <dbReference type="ARBA" id="ARBA00022806"/>
    </source>
</evidence>
<keyword evidence="6" id="KW-0378">Hydrolase</keyword>
<dbReference type="PANTHER" id="PTHR45418:SF1">
    <property type="entry name" value="CANCER_TESTIS ANTIGEN 55"/>
    <property type="match status" value="1"/>
</dbReference>
<dbReference type="CDD" id="cd18808">
    <property type="entry name" value="SF1_C_Upf1"/>
    <property type="match status" value="1"/>
</dbReference>
<dbReference type="Pfam" id="PF21634">
    <property type="entry name" value="MOV-10_beta-barrel"/>
    <property type="match status" value="1"/>
</dbReference>
<dbReference type="InterPro" id="IPR027417">
    <property type="entry name" value="P-loop_NTPase"/>
</dbReference>
<feature type="compositionally biased region" description="Acidic residues" evidence="12">
    <location>
        <begin position="1023"/>
        <end position="1035"/>
    </location>
</feature>
<name>A0A067Q935_9AGAM</name>
<reference evidence="17" key="1">
    <citation type="journal article" date="2014" name="Proc. Natl. Acad. Sci. U.S.A.">
        <title>Extensive sampling of basidiomycete genomes demonstrates inadequacy of the white-rot/brown-rot paradigm for wood decay fungi.</title>
        <authorList>
            <person name="Riley R."/>
            <person name="Salamov A.A."/>
            <person name="Brown D.W."/>
            <person name="Nagy L.G."/>
            <person name="Floudas D."/>
            <person name="Held B.W."/>
            <person name="Levasseur A."/>
            <person name="Lombard V."/>
            <person name="Morin E."/>
            <person name="Otillar R."/>
            <person name="Lindquist E.A."/>
            <person name="Sun H."/>
            <person name="LaButti K.M."/>
            <person name="Schmutz J."/>
            <person name="Jabbour D."/>
            <person name="Luo H."/>
            <person name="Baker S.E."/>
            <person name="Pisabarro A.G."/>
            <person name="Walton J.D."/>
            <person name="Blanchette R.A."/>
            <person name="Henrissat B."/>
            <person name="Martin F."/>
            <person name="Cullen D."/>
            <person name="Hibbett D.S."/>
            <person name="Grigoriev I.V."/>
        </authorList>
    </citation>
    <scope>NUCLEOTIDE SEQUENCE [LARGE SCALE GENOMIC DNA]</scope>
    <source>
        <strain evidence="17">MUCL 33604</strain>
    </source>
</reference>
<dbReference type="EC" id="3.6.4.13" evidence="3"/>
<dbReference type="EMBL" id="KL197714">
    <property type="protein sequence ID" value="KDQ60007.1"/>
    <property type="molecule type" value="Genomic_DNA"/>
</dbReference>
<evidence type="ECO:0000259" key="13">
    <source>
        <dbReference type="Pfam" id="PF13086"/>
    </source>
</evidence>
<evidence type="ECO:0000256" key="12">
    <source>
        <dbReference type="SAM" id="MobiDB-lite"/>
    </source>
</evidence>
<evidence type="ECO:0000259" key="14">
    <source>
        <dbReference type="Pfam" id="PF13087"/>
    </source>
</evidence>
<evidence type="ECO:0000313" key="16">
    <source>
        <dbReference type="EMBL" id="KDQ60007.1"/>
    </source>
</evidence>